<dbReference type="OrthoDB" id="2248290at2"/>
<dbReference type="GO" id="GO:0004527">
    <property type="term" value="F:exonuclease activity"/>
    <property type="evidence" value="ECO:0007669"/>
    <property type="project" value="UniProtKB-KW"/>
</dbReference>
<dbReference type="RefSeq" id="WP_133442201.1">
    <property type="nucleotide sequence ID" value="NZ_CP034726.1"/>
</dbReference>
<gene>
    <name evidence="1" type="ORF">ELX58_05760</name>
</gene>
<keyword evidence="1" id="KW-0540">Nuclease</keyword>
<proteinExistence type="predicted"/>
<organism evidence="1 2">
    <name type="scientific">Acetilactobacillus jinshanensis</name>
    <dbReference type="NCBI Taxonomy" id="1720083"/>
    <lineage>
        <taxon>Bacteria</taxon>
        <taxon>Bacillati</taxon>
        <taxon>Bacillota</taxon>
        <taxon>Bacilli</taxon>
        <taxon>Lactobacillales</taxon>
        <taxon>Lactobacillaceae</taxon>
        <taxon>Acetilactobacillus</taxon>
    </lineage>
</organism>
<accession>A0A4P6ZM10</accession>
<keyword evidence="1" id="KW-0269">Exonuclease</keyword>
<keyword evidence="1" id="KW-0378">Hydrolase</keyword>
<sequence>MSQDVKKIDEKSDQALSQSLAGKSKYLQRLQDALDKDDDLLVYKLLNTTKYYHVMKQRRYTDSNNYQTLVKDLRPELSHHLSHRLIKYLKKTYPFFYYYEDQLGHYQVYFGDWWGHKLFGSLDVINVEFNFDNKEFAKLKRAFNDQHFDTQDMKAIQQQNSRLTELAKTQDKRSNEETELKADLKANKSQARMPWNSNRINAEYAKIIGRLKKLSNLDKQADDAKARIKGNQQKMLKLSTENTVIDYEKKSVKKYFGDLSQFNDNNKQLYYNYVSNLLAGGKD</sequence>
<name>A0A4P6ZM10_9LACO</name>
<dbReference type="KEGG" id="lji:ELX58_05760"/>
<evidence type="ECO:0000313" key="2">
    <source>
        <dbReference type="Proteomes" id="UP000294321"/>
    </source>
</evidence>
<evidence type="ECO:0000313" key="1">
    <source>
        <dbReference type="EMBL" id="QBP18643.1"/>
    </source>
</evidence>
<dbReference type="AlphaFoldDB" id="A0A4P6ZM10"/>
<reference evidence="2" key="1">
    <citation type="submission" date="2018-12" db="EMBL/GenBank/DDBJ databases">
        <title>A new species of lactobacillus.</title>
        <authorList>
            <person name="Jian Y."/>
            <person name="Xin L."/>
            <person name="Hong Z.J."/>
            <person name="Ming L.Z."/>
            <person name="Hong X.Z."/>
        </authorList>
    </citation>
    <scope>NUCLEOTIDE SEQUENCE [LARGE SCALE GENOMIC DNA]</scope>
    <source>
        <strain evidence="2">HSLZ-75</strain>
    </source>
</reference>
<dbReference type="EMBL" id="CP034726">
    <property type="protein sequence ID" value="QBP18643.1"/>
    <property type="molecule type" value="Genomic_DNA"/>
</dbReference>
<keyword evidence="2" id="KW-1185">Reference proteome</keyword>
<protein>
    <submittedName>
        <fullName evidence="1">Exonuclease SbcC</fullName>
    </submittedName>
</protein>
<dbReference type="Proteomes" id="UP000294321">
    <property type="component" value="Chromosome"/>
</dbReference>